<accession>A0ABT2BZD1</accession>
<feature type="domain" description="HTH tetR-type" evidence="5">
    <location>
        <begin position="21"/>
        <end position="81"/>
    </location>
</feature>
<comment type="caution">
    <text evidence="6">The sequence shown here is derived from an EMBL/GenBank/DDBJ whole genome shotgun (WGS) entry which is preliminary data.</text>
</comment>
<dbReference type="PROSITE" id="PS50977">
    <property type="entry name" value="HTH_TETR_2"/>
    <property type="match status" value="1"/>
</dbReference>
<evidence type="ECO:0000256" key="3">
    <source>
        <dbReference type="ARBA" id="ARBA00023163"/>
    </source>
</evidence>
<dbReference type="RefSeq" id="WP_259449608.1">
    <property type="nucleotide sequence ID" value="NZ_CP119520.1"/>
</dbReference>
<reference evidence="6" key="1">
    <citation type="submission" date="2022-08" db="EMBL/GenBank/DDBJ databases">
        <title>Reclassification of Massilia species as members of the genera Telluria, Duganella, Pseudoduganella, Mokoshia gen. nov. and Zemynaea gen. nov. using orthogonal and non-orthogonal genome-based approaches.</title>
        <authorList>
            <person name="Bowman J.P."/>
        </authorList>
    </citation>
    <scope>NUCLEOTIDE SEQUENCE</scope>
    <source>
        <strain evidence="6">LMG 11547</strain>
    </source>
</reference>
<keyword evidence="7" id="KW-1185">Reference proteome</keyword>
<dbReference type="InterPro" id="IPR009057">
    <property type="entry name" value="Homeodomain-like_sf"/>
</dbReference>
<dbReference type="SUPFAM" id="SSF46689">
    <property type="entry name" value="Homeodomain-like"/>
    <property type="match status" value="1"/>
</dbReference>
<name>A0ABT2BZD1_9BURK</name>
<evidence type="ECO:0000256" key="1">
    <source>
        <dbReference type="ARBA" id="ARBA00023015"/>
    </source>
</evidence>
<proteinExistence type="predicted"/>
<organism evidence="6 7">
    <name type="scientific">Telluria mixta</name>
    <dbReference type="NCBI Taxonomy" id="34071"/>
    <lineage>
        <taxon>Bacteria</taxon>
        <taxon>Pseudomonadati</taxon>
        <taxon>Pseudomonadota</taxon>
        <taxon>Betaproteobacteria</taxon>
        <taxon>Burkholderiales</taxon>
        <taxon>Oxalobacteraceae</taxon>
        <taxon>Telluria group</taxon>
        <taxon>Telluria</taxon>
    </lineage>
</organism>
<feature type="DNA-binding region" description="H-T-H motif" evidence="4">
    <location>
        <begin position="44"/>
        <end position="63"/>
    </location>
</feature>
<evidence type="ECO:0000256" key="2">
    <source>
        <dbReference type="ARBA" id="ARBA00023125"/>
    </source>
</evidence>
<gene>
    <name evidence="6" type="ORF">NX786_14290</name>
</gene>
<evidence type="ECO:0000256" key="4">
    <source>
        <dbReference type="PROSITE-ProRule" id="PRU00335"/>
    </source>
</evidence>
<dbReference type="Gene3D" id="1.10.357.10">
    <property type="entry name" value="Tetracycline Repressor, domain 2"/>
    <property type="match status" value="1"/>
</dbReference>
<protein>
    <submittedName>
        <fullName evidence="6">TetR/AcrR family transcriptional regulator</fullName>
    </submittedName>
</protein>
<keyword evidence="2 4" id="KW-0238">DNA-binding</keyword>
<evidence type="ECO:0000313" key="6">
    <source>
        <dbReference type="EMBL" id="MCS0630505.1"/>
    </source>
</evidence>
<keyword evidence="1" id="KW-0805">Transcription regulation</keyword>
<dbReference type="EMBL" id="JANUHC010000004">
    <property type="protein sequence ID" value="MCS0630505.1"/>
    <property type="molecule type" value="Genomic_DNA"/>
</dbReference>
<dbReference type="Proteomes" id="UP001165263">
    <property type="component" value="Unassembled WGS sequence"/>
</dbReference>
<keyword evidence="3" id="KW-0804">Transcription</keyword>
<dbReference type="InterPro" id="IPR050109">
    <property type="entry name" value="HTH-type_TetR-like_transc_reg"/>
</dbReference>
<evidence type="ECO:0000313" key="7">
    <source>
        <dbReference type="Proteomes" id="UP001165263"/>
    </source>
</evidence>
<dbReference type="Pfam" id="PF00440">
    <property type="entry name" value="TetR_N"/>
    <property type="match status" value="1"/>
</dbReference>
<dbReference type="PANTHER" id="PTHR30055:SF234">
    <property type="entry name" value="HTH-TYPE TRANSCRIPTIONAL REGULATOR BETI"/>
    <property type="match status" value="1"/>
</dbReference>
<dbReference type="PANTHER" id="PTHR30055">
    <property type="entry name" value="HTH-TYPE TRANSCRIPTIONAL REGULATOR RUTR"/>
    <property type="match status" value="1"/>
</dbReference>
<dbReference type="InterPro" id="IPR001647">
    <property type="entry name" value="HTH_TetR"/>
</dbReference>
<sequence>MYEPPETRRRGGGRHPAAVLQARERDLLDVAEQLFVRHSFHEVSIATIATTVRVATKTIYVKFGGKRGLLQAIVARDLNDWQRQIDAIETSDADARARLEALAGLMLRRALSARRARLHADAVAEWSPELAQLAASVTARDRRLLERLVESLPAPAHGSRARGGVLCDAFVGCVLGRHIGAILGGTGSSPDREAVQRMAADSVAGFLEWILPAGHA</sequence>
<evidence type="ECO:0000259" key="5">
    <source>
        <dbReference type="PROSITE" id="PS50977"/>
    </source>
</evidence>